<dbReference type="SUPFAM" id="SSF52540">
    <property type="entry name" value="P-loop containing nucleoside triphosphate hydrolases"/>
    <property type="match status" value="1"/>
</dbReference>
<dbReference type="PANTHER" id="PTHR43335:SF4">
    <property type="entry name" value="ABC TRANSPORTER, ATP-BINDING PROTEIN"/>
    <property type="match status" value="1"/>
</dbReference>
<protein>
    <submittedName>
        <fullName evidence="4">ABC transporter</fullName>
    </submittedName>
</protein>
<reference evidence="4 5" key="1">
    <citation type="submission" date="2017-02" db="EMBL/GenBank/DDBJ databases">
        <authorList>
            <person name="Peterson S.W."/>
        </authorList>
    </citation>
    <scope>NUCLEOTIDE SEQUENCE [LARGE SCALE GENOMIC DNA]</scope>
    <source>
        <strain evidence="4 5">ATCC BAA-1030</strain>
    </source>
</reference>
<gene>
    <name evidence="4" type="ORF">SAMN02745116_02512</name>
</gene>
<dbReference type="InterPro" id="IPR027417">
    <property type="entry name" value="P-loop_NTPase"/>
</dbReference>
<dbReference type="EMBL" id="FUXI01000043">
    <property type="protein sequence ID" value="SKA12933.1"/>
    <property type="molecule type" value="Genomic_DNA"/>
</dbReference>
<comment type="similarity">
    <text evidence="1">Belongs to the ABC transporter superfamily.</text>
</comment>
<evidence type="ECO:0000313" key="5">
    <source>
        <dbReference type="Proteomes" id="UP000190328"/>
    </source>
</evidence>
<dbReference type="Gene3D" id="3.40.50.300">
    <property type="entry name" value="P-loop containing nucleotide triphosphate hydrolases"/>
    <property type="match status" value="1"/>
</dbReference>
<dbReference type="STRING" id="263852.SAMN02745116_02512"/>
<name>A0A1T4RAE0_9ENTE</name>
<evidence type="ECO:0000256" key="1">
    <source>
        <dbReference type="ARBA" id="ARBA00005417"/>
    </source>
</evidence>
<evidence type="ECO:0000256" key="2">
    <source>
        <dbReference type="ARBA" id="ARBA00022448"/>
    </source>
</evidence>
<dbReference type="GO" id="GO:0005524">
    <property type="term" value="F:ATP binding"/>
    <property type="evidence" value="ECO:0007669"/>
    <property type="project" value="InterPro"/>
</dbReference>
<dbReference type="GO" id="GO:0016887">
    <property type="term" value="F:ATP hydrolysis activity"/>
    <property type="evidence" value="ECO:0007669"/>
    <property type="project" value="InterPro"/>
</dbReference>
<keyword evidence="5" id="KW-1185">Reference proteome</keyword>
<evidence type="ECO:0000313" key="4">
    <source>
        <dbReference type="EMBL" id="SKA12933.1"/>
    </source>
</evidence>
<keyword evidence="2" id="KW-0813">Transport</keyword>
<organism evidence="4 5">
    <name type="scientific">Pilibacter termitis</name>
    <dbReference type="NCBI Taxonomy" id="263852"/>
    <lineage>
        <taxon>Bacteria</taxon>
        <taxon>Bacillati</taxon>
        <taxon>Bacillota</taxon>
        <taxon>Bacilli</taxon>
        <taxon>Lactobacillales</taxon>
        <taxon>Enterococcaceae</taxon>
        <taxon>Pilibacter</taxon>
    </lineage>
</organism>
<accession>A0A1T4RAE0</accession>
<proteinExistence type="inferred from homology"/>
<feature type="domain" description="ABC transporter" evidence="3">
    <location>
        <begin position="20"/>
        <end position="87"/>
    </location>
</feature>
<dbReference type="InterPro" id="IPR003439">
    <property type="entry name" value="ABC_transporter-like_ATP-bd"/>
</dbReference>
<dbReference type="PANTHER" id="PTHR43335">
    <property type="entry name" value="ABC TRANSPORTER, ATP-BINDING PROTEIN"/>
    <property type="match status" value="1"/>
</dbReference>
<dbReference type="AlphaFoldDB" id="A0A1T4RAE0"/>
<dbReference type="Pfam" id="PF00005">
    <property type="entry name" value="ABC_tran"/>
    <property type="match status" value="1"/>
</dbReference>
<evidence type="ECO:0000259" key="3">
    <source>
        <dbReference type="Pfam" id="PF00005"/>
    </source>
</evidence>
<sequence length="98" mass="10772">MQTIVQTTNLTKQYKNFKALDEVSINIQKGDIYGFIGKNGAGKTTLIRLLAGLIDATSGEVSYQKTGMKIGAVIESPACYPYLSAKDNLMYYAIQQKN</sequence>
<dbReference type="RefSeq" id="WP_268802129.1">
    <property type="nucleotide sequence ID" value="NZ_FUXI01000043.1"/>
</dbReference>
<dbReference type="Proteomes" id="UP000190328">
    <property type="component" value="Unassembled WGS sequence"/>
</dbReference>